<keyword evidence="2" id="KW-1185">Reference proteome</keyword>
<reference evidence="2" key="2">
    <citation type="submission" date="2024-01" db="EMBL/GenBank/DDBJ databases">
        <title>Roseobacter fucihabitans sp. nov., isolated from the brown alga Fucus spiralis.</title>
        <authorList>
            <person name="Hahnke S."/>
            <person name="Berger M."/>
            <person name="Schlingloff A."/>
            <person name="Athale I."/>
            <person name="Neumann-Schaal M."/>
            <person name="Adenaya A."/>
            <person name="Poehlein A."/>
            <person name="Daniel R."/>
            <person name="Pertersen J."/>
            <person name="Brinkhoff T."/>
        </authorList>
    </citation>
    <scope>NUCLEOTIDE SEQUENCE [LARGE SCALE GENOMIC DNA]</scope>
    <source>
        <strain evidence="2">B14</strain>
    </source>
</reference>
<sequence>MKSEDFTHRCGQGAITETRWARAPCDGWRRTAFFKLQMPRDMITEPYSALRFDLFVECHAKLSPSLLQTCSVLA</sequence>
<protein>
    <submittedName>
        <fullName evidence="1">Uncharacterized protein</fullName>
    </submittedName>
</protein>
<name>A0ABZ2BXI6_9RHOB</name>
<evidence type="ECO:0000313" key="1">
    <source>
        <dbReference type="EMBL" id="WVX50672.1"/>
    </source>
</evidence>
<proteinExistence type="predicted"/>
<gene>
    <name evidence="1" type="ORF">ROLI_037710</name>
</gene>
<organism evidence="1 2">
    <name type="scientific">Roseobacter fucihabitans</name>
    <dbReference type="NCBI Taxonomy" id="1537242"/>
    <lineage>
        <taxon>Bacteria</taxon>
        <taxon>Pseudomonadati</taxon>
        <taxon>Pseudomonadota</taxon>
        <taxon>Alphaproteobacteria</taxon>
        <taxon>Rhodobacterales</taxon>
        <taxon>Roseobacteraceae</taxon>
        <taxon>Roseobacter</taxon>
    </lineage>
</organism>
<dbReference type="EMBL" id="CP143423">
    <property type="protein sequence ID" value="WVX50672.1"/>
    <property type="molecule type" value="Genomic_DNA"/>
</dbReference>
<reference evidence="1 2" key="1">
    <citation type="submission" date="2015-07" db="EMBL/GenBank/DDBJ databases">
        <authorList>
            <person name="Voget S."/>
            <person name="Dogs M."/>
            <person name="Brinkhoff T.H."/>
            <person name="Daniel R."/>
        </authorList>
    </citation>
    <scope>NUCLEOTIDE SEQUENCE [LARGE SCALE GENOMIC DNA]</scope>
    <source>
        <strain evidence="1 2">B14</strain>
    </source>
</reference>
<dbReference type="RefSeq" id="WP_222869695.1">
    <property type="nucleotide sequence ID" value="NZ_CP143423.1"/>
</dbReference>
<accession>A0ABZ2BXI6</accession>
<dbReference type="Proteomes" id="UP001318682">
    <property type="component" value="Chromosome"/>
</dbReference>
<evidence type="ECO:0000313" key="2">
    <source>
        <dbReference type="Proteomes" id="UP001318682"/>
    </source>
</evidence>